<dbReference type="KEGG" id="msub:BK009_01885"/>
<keyword evidence="5" id="KW-0472">Membrane</keyword>
<keyword evidence="5" id="KW-0812">Transmembrane</keyword>
<dbReference type="AlphaFoldDB" id="A0A2H4VN58"/>
<keyword evidence="5" id="KW-1133">Transmembrane helix</keyword>
<organism evidence="7 8">
    <name type="scientific">Methanobacterium subterraneum</name>
    <dbReference type="NCBI Taxonomy" id="59277"/>
    <lineage>
        <taxon>Archaea</taxon>
        <taxon>Methanobacteriati</taxon>
        <taxon>Methanobacteriota</taxon>
        <taxon>Methanomada group</taxon>
        <taxon>Methanobacteria</taxon>
        <taxon>Methanobacteriales</taxon>
        <taxon>Methanobacteriaceae</taxon>
        <taxon>Methanobacterium</taxon>
    </lineage>
</organism>
<dbReference type="Gene3D" id="6.20.330.10">
    <property type="match status" value="1"/>
</dbReference>
<accession>A0A2H4VN58</accession>
<dbReference type="Gene3D" id="3.90.226.10">
    <property type="entry name" value="2-enoyl-CoA Hydratase, Chain A, domain 1"/>
    <property type="match status" value="1"/>
</dbReference>
<evidence type="ECO:0000259" key="6">
    <source>
        <dbReference type="Pfam" id="PF01343"/>
    </source>
</evidence>
<dbReference type="EMBL" id="CP017768">
    <property type="protein sequence ID" value="AUB59537.1"/>
    <property type="molecule type" value="Genomic_DNA"/>
</dbReference>
<feature type="domain" description="Peptidase S49" evidence="6">
    <location>
        <begin position="112"/>
        <end position="261"/>
    </location>
</feature>
<keyword evidence="3" id="KW-0378">Hydrolase</keyword>
<feature type="transmembrane region" description="Helical" evidence="5">
    <location>
        <begin position="7"/>
        <end position="31"/>
    </location>
</feature>
<gene>
    <name evidence="7" type="ORF">BK009_01885</name>
</gene>
<evidence type="ECO:0000313" key="7">
    <source>
        <dbReference type="EMBL" id="AUB59537.1"/>
    </source>
</evidence>
<dbReference type="GO" id="GO:0006508">
    <property type="term" value="P:proteolysis"/>
    <property type="evidence" value="ECO:0007669"/>
    <property type="project" value="UniProtKB-KW"/>
</dbReference>
<dbReference type="GeneID" id="35125193"/>
<evidence type="ECO:0000256" key="4">
    <source>
        <dbReference type="ARBA" id="ARBA00022825"/>
    </source>
</evidence>
<name>A0A2H4VN58_9EURY</name>
<dbReference type="CDD" id="cd07023">
    <property type="entry name" value="S49_Sppa_N_C"/>
    <property type="match status" value="1"/>
</dbReference>
<evidence type="ECO:0000256" key="3">
    <source>
        <dbReference type="ARBA" id="ARBA00022801"/>
    </source>
</evidence>
<dbReference type="SUPFAM" id="SSF52096">
    <property type="entry name" value="ClpP/crotonase"/>
    <property type="match status" value="1"/>
</dbReference>
<proteinExistence type="inferred from homology"/>
<dbReference type="PANTHER" id="PTHR42987">
    <property type="entry name" value="PEPTIDASE S49"/>
    <property type="match status" value="1"/>
</dbReference>
<dbReference type="InterPro" id="IPR002142">
    <property type="entry name" value="Peptidase_S49"/>
</dbReference>
<reference evidence="7 8" key="1">
    <citation type="submission" date="2016-10" db="EMBL/GenBank/DDBJ databases">
        <title>Comparative genomics between deep and shallow subseafloor isolates.</title>
        <authorList>
            <person name="Ishii S."/>
            <person name="Miller J.R."/>
            <person name="Sutton G."/>
            <person name="Suzuki S."/>
            <person name="Methe B."/>
            <person name="Inagaki F."/>
            <person name="Imachi H."/>
        </authorList>
    </citation>
    <scope>NUCLEOTIDE SEQUENCE [LARGE SCALE GENOMIC DNA]</scope>
    <source>
        <strain evidence="7 8">A8p</strain>
    </source>
</reference>
<keyword evidence="4" id="KW-0720">Serine protease</keyword>
<comment type="similarity">
    <text evidence="1">Belongs to the peptidase S49 family.</text>
</comment>
<evidence type="ECO:0000256" key="5">
    <source>
        <dbReference type="SAM" id="Phobius"/>
    </source>
</evidence>
<dbReference type="GO" id="GO:0008236">
    <property type="term" value="F:serine-type peptidase activity"/>
    <property type="evidence" value="ECO:0007669"/>
    <property type="project" value="UniProtKB-KW"/>
</dbReference>
<keyword evidence="2" id="KW-0645">Protease</keyword>
<protein>
    <submittedName>
        <fullName evidence="7">Arabinase</fullName>
    </submittedName>
</protein>
<evidence type="ECO:0000313" key="8">
    <source>
        <dbReference type="Proteomes" id="UP000232631"/>
    </source>
</evidence>
<dbReference type="NCBIfam" id="TIGR00706">
    <property type="entry name" value="SppA_dom"/>
    <property type="match status" value="1"/>
</dbReference>
<dbReference type="Pfam" id="PF01343">
    <property type="entry name" value="Peptidase_S49"/>
    <property type="match status" value="1"/>
</dbReference>
<sequence length="314" mass="33268">MSKDTRLVLGIVGGGFLILLVLFIAIISLLGSSDQFTNGTSFGNTVAIVPVQGEIAYSQSNILGGGGVASPQTITEGIKQAEKDGSVSAIVLDVNSPGGSPVASEEIMNVVKTAKKPVVVWISDIGASGAYLVASPADKIMASPSSIVGSIGVILSLTDLSGLYQKIGVNQYAIKAGEYKDMGASYRNLTPEEERMLQEMVNQDYEYFIKQVAENRKLDLDYVRSIAEGKIYTGTQAKELKLIDETGDREKAIESAARLGGIKGDYEVITITPTETLADIIKGYSTNFAYALGKGIGSLLNEGSVESSVDYSLR</sequence>
<evidence type="ECO:0000256" key="2">
    <source>
        <dbReference type="ARBA" id="ARBA00022670"/>
    </source>
</evidence>
<evidence type="ECO:0000256" key="1">
    <source>
        <dbReference type="ARBA" id="ARBA00008683"/>
    </source>
</evidence>
<keyword evidence="8" id="KW-1185">Reference proteome</keyword>
<dbReference type="InterPro" id="IPR004635">
    <property type="entry name" value="Pept_S49_SppA"/>
</dbReference>
<dbReference type="InterPro" id="IPR029045">
    <property type="entry name" value="ClpP/crotonase-like_dom_sf"/>
</dbReference>
<dbReference type="PANTHER" id="PTHR42987:SF4">
    <property type="entry name" value="PROTEASE SOHB-RELATED"/>
    <property type="match status" value="1"/>
</dbReference>
<dbReference type="RefSeq" id="WP_100908860.1">
    <property type="nucleotide sequence ID" value="NZ_CP017768.1"/>
</dbReference>
<dbReference type="InterPro" id="IPR047272">
    <property type="entry name" value="S49_SppA_C"/>
</dbReference>
<dbReference type="Proteomes" id="UP000232631">
    <property type="component" value="Chromosome"/>
</dbReference>